<keyword evidence="2" id="KW-0808">Transferase</keyword>
<dbReference type="EMBL" id="PYLP01000001">
    <property type="protein sequence ID" value="PST42179.1"/>
    <property type="molecule type" value="Genomic_DNA"/>
</dbReference>
<reference evidence="3" key="1">
    <citation type="submission" date="2018-03" db="EMBL/GenBank/DDBJ databases">
        <title>Lachnoclostridium SNUG30370 gen.nov., sp.nov., isolated from human faeces.</title>
        <authorList>
            <person name="Seo B."/>
            <person name="Jeon K."/>
            <person name="Ko G."/>
        </authorList>
    </citation>
    <scope>NUCLEOTIDE SEQUENCE [LARGE SCALE GENOMIC DNA]</scope>
    <source>
        <strain evidence="3">SNUG30370</strain>
    </source>
</reference>
<dbReference type="RefSeq" id="WP_106986964.1">
    <property type="nucleotide sequence ID" value="NZ_PYLP01000001.1"/>
</dbReference>
<feature type="domain" description="N-acetyltransferase" evidence="1">
    <location>
        <begin position="3"/>
        <end position="171"/>
    </location>
</feature>
<organism evidence="2 3">
    <name type="scientific">Faecalibacillus faecis</name>
    <dbReference type="NCBI Taxonomy" id="1982628"/>
    <lineage>
        <taxon>Bacteria</taxon>
        <taxon>Bacillati</taxon>
        <taxon>Bacillota</taxon>
        <taxon>Erysipelotrichia</taxon>
        <taxon>Erysipelotrichales</taxon>
        <taxon>Coprobacillaceae</taxon>
        <taxon>Faecalibacillus</taxon>
    </lineage>
</organism>
<dbReference type="Gene3D" id="3.40.630.30">
    <property type="match status" value="1"/>
</dbReference>
<evidence type="ECO:0000313" key="2">
    <source>
        <dbReference type="EMBL" id="PST42179.1"/>
    </source>
</evidence>
<keyword evidence="3" id="KW-1185">Reference proteome</keyword>
<dbReference type="AlphaFoldDB" id="A0A2T3G3T2"/>
<dbReference type="PANTHER" id="PTHR43072">
    <property type="entry name" value="N-ACETYLTRANSFERASE"/>
    <property type="match status" value="1"/>
</dbReference>
<gene>
    <name evidence="2" type="ORF">C7U55_01075</name>
</gene>
<dbReference type="InterPro" id="IPR016181">
    <property type="entry name" value="Acyl_CoA_acyltransferase"/>
</dbReference>
<dbReference type="PROSITE" id="PS51186">
    <property type="entry name" value="GNAT"/>
    <property type="match status" value="1"/>
</dbReference>
<dbReference type="GeneID" id="77469697"/>
<proteinExistence type="predicted"/>
<dbReference type="SUPFAM" id="SSF55729">
    <property type="entry name" value="Acyl-CoA N-acyltransferases (Nat)"/>
    <property type="match status" value="1"/>
</dbReference>
<dbReference type="CDD" id="cd04301">
    <property type="entry name" value="NAT_SF"/>
    <property type="match status" value="1"/>
</dbReference>
<evidence type="ECO:0000259" key="1">
    <source>
        <dbReference type="PROSITE" id="PS51186"/>
    </source>
</evidence>
<protein>
    <submittedName>
        <fullName evidence="2">GNAT family N-acetyltransferase</fullName>
    </submittedName>
</protein>
<dbReference type="Proteomes" id="UP000241201">
    <property type="component" value="Unassembled WGS sequence"/>
</dbReference>
<name>A0A2T3G3T2_9FIRM</name>
<sequence length="196" mass="23480">MKIEIRYAKLEDATRLVEIYRYYVEKTAITFEYKVPSIEEFQQRMIHVMEKYPYLVAKVDDQIVGYAYASTFNVRMAYDWCAETSIYVDHMLRKCGVGKRLYQALEKVLKAQNITNLNACISSPIENDEYLDTNSIDYHHYLGYQMVGEFHQCGYKFKRWYNMVWMEKFIGEHQENQLPVIRFKEIKDQVNLNEVV</sequence>
<dbReference type="PANTHER" id="PTHR43072:SF8">
    <property type="entry name" value="ACYLTRANSFERASE FABY-RELATED"/>
    <property type="match status" value="1"/>
</dbReference>
<comment type="caution">
    <text evidence="2">The sequence shown here is derived from an EMBL/GenBank/DDBJ whole genome shotgun (WGS) entry which is preliminary data.</text>
</comment>
<dbReference type="GO" id="GO:0016747">
    <property type="term" value="F:acyltransferase activity, transferring groups other than amino-acyl groups"/>
    <property type="evidence" value="ECO:0007669"/>
    <property type="project" value="InterPro"/>
</dbReference>
<accession>A0A2T3G3T2</accession>
<evidence type="ECO:0000313" key="3">
    <source>
        <dbReference type="Proteomes" id="UP000241201"/>
    </source>
</evidence>
<dbReference type="Pfam" id="PF13420">
    <property type="entry name" value="Acetyltransf_4"/>
    <property type="match status" value="1"/>
</dbReference>
<dbReference type="InterPro" id="IPR000182">
    <property type="entry name" value="GNAT_dom"/>
</dbReference>